<dbReference type="Pfam" id="PF01284">
    <property type="entry name" value="MARVEL"/>
    <property type="match status" value="1"/>
</dbReference>
<keyword evidence="8" id="KW-1185">Reference proteome</keyword>
<accession>A0AAD7A3L1</accession>
<protein>
    <recommendedName>
        <fullName evidence="6">MARVEL domain-containing protein</fullName>
    </recommendedName>
</protein>
<keyword evidence="4 5" id="KW-0472">Membrane</keyword>
<evidence type="ECO:0000256" key="5">
    <source>
        <dbReference type="SAM" id="Phobius"/>
    </source>
</evidence>
<dbReference type="Proteomes" id="UP001218218">
    <property type="component" value="Unassembled WGS sequence"/>
</dbReference>
<evidence type="ECO:0000256" key="1">
    <source>
        <dbReference type="ARBA" id="ARBA00004141"/>
    </source>
</evidence>
<dbReference type="EMBL" id="JARIHO010000016">
    <property type="protein sequence ID" value="KAJ7348870.1"/>
    <property type="molecule type" value="Genomic_DNA"/>
</dbReference>
<dbReference type="AlphaFoldDB" id="A0AAD7A3L1"/>
<sequence>MGMDTHVRRGHPITFGLIILFGVIELALSAWLTSKFNMLHNQRSLSERDRVRFTLFTSTWTIFFSGLLIVLFWHSSDGSILTSVLAHLIVLGFSWIMWTAAAASITEMLGGGLNCKAQDAYVYCNQLNALEGFAWLEWLLVTFAIVVVLIRGIVAARRGDGYRGGLV</sequence>
<reference evidence="7" key="1">
    <citation type="submission" date="2023-03" db="EMBL/GenBank/DDBJ databases">
        <title>Massive genome expansion in bonnet fungi (Mycena s.s.) driven by repeated elements and novel gene families across ecological guilds.</title>
        <authorList>
            <consortium name="Lawrence Berkeley National Laboratory"/>
            <person name="Harder C.B."/>
            <person name="Miyauchi S."/>
            <person name="Viragh M."/>
            <person name="Kuo A."/>
            <person name="Thoen E."/>
            <person name="Andreopoulos B."/>
            <person name="Lu D."/>
            <person name="Skrede I."/>
            <person name="Drula E."/>
            <person name="Henrissat B."/>
            <person name="Morin E."/>
            <person name="Kohler A."/>
            <person name="Barry K."/>
            <person name="LaButti K."/>
            <person name="Morin E."/>
            <person name="Salamov A."/>
            <person name="Lipzen A."/>
            <person name="Mereny Z."/>
            <person name="Hegedus B."/>
            <person name="Baldrian P."/>
            <person name="Stursova M."/>
            <person name="Weitz H."/>
            <person name="Taylor A."/>
            <person name="Grigoriev I.V."/>
            <person name="Nagy L.G."/>
            <person name="Martin F."/>
            <person name="Kauserud H."/>
        </authorList>
    </citation>
    <scope>NUCLEOTIDE SEQUENCE</scope>
    <source>
        <strain evidence="7">CBHHK002</strain>
    </source>
</reference>
<evidence type="ECO:0000259" key="6">
    <source>
        <dbReference type="Pfam" id="PF01284"/>
    </source>
</evidence>
<keyword evidence="3 5" id="KW-1133">Transmembrane helix</keyword>
<evidence type="ECO:0000256" key="3">
    <source>
        <dbReference type="ARBA" id="ARBA00022989"/>
    </source>
</evidence>
<keyword evidence="2 5" id="KW-0812">Transmembrane</keyword>
<proteinExistence type="predicted"/>
<organism evidence="7 8">
    <name type="scientific">Mycena albidolilacea</name>
    <dbReference type="NCBI Taxonomy" id="1033008"/>
    <lineage>
        <taxon>Eukaryota</taxon>
        <taxon>Fungi</taxon>
        <taxon>Dikarya</taxon>
        <taxon>Basidiomycota</taxon>
        <taxon>Agaricomycotina</taxon>
        <taxon>Agaricomycetes</taxon>
        <taxon>Agaricomycetidae</taxon>
        <taxon>Agaricales</taxon>
        <taxon>Marasmiineae</taxon>
        <taxon>Mycenaceae</taxon>
        <taxon>Mycena</taxon>
    </lineage>
</organism>
<feature type="transmembrane region" description="Helical" evidence="5">
    <location>
        <begin position="80"/>
        <end position="98"/>
    </location>
</feature>
<comment type="subcellular location">
    <subcellularLocation>
        <location evidence="1">Membrane</location>
        <topology evidence="1">Multi-pass membrane protein</topology>
    </subcellularLocation>
</comment>
<evidence type="ECO:0000256" key="4">
    <source>
        <dbReference type="ARBA" id="ARBA00023136"/>
    </source>
</evidence>
<name>A0AAD7A3L1_9AGAR</name>
<evidence type="ECO:0000313" key="8">
    <source>
        <dbReference type="Proteomes" id="UP001218218"/>
    </source>
</evidence>
<gene>
    <name evidence="7" type="ORF">DFH08DRAFT_777672</name>
</gene>
<feature type="transmembrane region" description="Helical" evidence="5">
    <location>
        <begin position="12"/>
        <end position="33"/>
    </location>
</feature>
<dbReference type="InterPro" id="IPR008253">
    <property type="entry name" value="Marvel"/>
</dbReference>
<evidence type="ECO:0000313" key="7">
    <source>
        <dbReference type="EMBL" id="KAJ7348870.1"/>
    </source>
</evidence>
<evidence type="ECO:0000256" key="2">
    <source>
        <dbReference type="ARBA" id="ARBA00022692"/>
    </source>
</evidence>
<comment type="caution">
    <text evidence="7">The sequence shown here is derived from an EMBL/GenBank/DDBJ whole genome shotgun (WGS) entry which is preliminary data.</text>
</comment>
<dbReference type="GO" id="GO:0016020">
    <property type="term" value="C:membrane"/>
    <property type="evidence" value="ECO:0007669"/>
    <property type="project" value="UniProtKB-SubCell"/>
</dbReference>
<feature type="domain" description="MARVEL" evidence="6">
    <location>
        <begin position="9"/>
        <end position="146"/>
    </location>
</feature>
<feature type="transmembrane region" description="Helical" evidence="5">
    <location>
        <begin position="135"/>
        <end position="154"/>
    </location>
</feature>
<feature type="transmembrane region" description="Helical" evidence="5">
    <location>
        <begin position="53"/>
        <end position="73"/>
    </location>
</feature>